<dbReference type="InterPro" id="IPR012340">
    <property type="entry name" value="NA-bd_OB-fold"/>
</dbReference>
<keyword evidence="2" id="KW-1185">Reference proteome</keyword>
<dbReference type="EMBL" id="WJXA01000001">
    <property type="protein sequence ID" value="KAF7152834.1"/>
    <property type="molecule type" value="Genomic_DNA"/>
</dbReference>
<dbReference type="Proteomes" id="UP000626092">
    <property type="component" value="Unassembled WGS sequence"/>
</dbReference>
<protein>
    <recommendedName>
        <fullName evidence="3">Replication protein A OB domain-containing protein</fullName>
    </recommendedName>
</protein>
<evidence type="ECO:0000313" key="1">
    <source>
        <dbReference type="EMBL" id="KAF7152834.1"/>
    </source>
</evidence>
<reference evidence="1" key="1">
    <citation type="submission" date="2019-11" db="EMBL/GenBank/DDBJ databases">
        <authorList>
            <person name="Liu Y."/>
            <person name="Hou J."/>
            <person name="Li T.-Q."/>
            <person name="Guan C.-H."/>
            <person name="Wu X."/>
            <person name="Wu H.-Z."/>
            <person name="Ling F."/>
            <person name="Zhang R."/>
            <person name="Shi X.-G."/>
            <person name="Ren J.-P."/>
            <person name="Chen E.-F."/>
            <person name="Sun J.-M."/>
        </authorList>
    </citation>
    <scope>NUCLEOTIDE SEQUENCE</scope>
    <source>
        <strain evidence="1">Adult_tree_wgs_1</strain>
        <tissue evidence="1">Leaves</tissue>
    </source>
</reference>
<sequence length="225" mass="25502">MPPNILTLDKIGPLRKNFTVHVMVTEKGLAKLMSSSSSSYQRLLLQDAQVNKMQSIIYGDNIKILANKLKLYHTYAITNAVVTKIREQFYFLDKMHQLVISAKSLVEEIKIDGSSLRSLQFNFTPLIDLSAIERTNAKIGYLYAYHSNLCTTSMLKKPNSSYVVDLRVIDTSMIPTTISLWDQFSEYEAEEFCKIQGPFPVAIGMRLKLSTYYGKFTLLCASTTV</sequence>
<name>A0A834LY44_RHOSS</name>
<organism evidence="1 2">
    <name type="scientific">Rhododendron simsii</name>
    <name type="common">Sims's rhododendron</name>
    <dbReference type="NCBI Taxonomy" id="118357"/>
    <lineage>
        <taxon>Eukaryota</taxon>
        <taxon>Viridiplantae</taxon>
        <taxon>Streptophyta</taxon>
        <taxon>Embryophyta</taxon>
        <taxon>Tracheophyta</taxon>
        <taxon>Spermatophyta</taxon>
        <taxon>Magnoliopsida</taxon>
        <taxon>eudicotyledons</taxon>
        <taxon>Gunneridae</taxon>
        <taxon>Pentapetalae</taxon>
        <taxon>asterids</taxon>
        <taxon>Ericales</taxon>
        <taxon>Ericaceae</taxon>
        <taxon>Ericoideae</taxon>
        <taxon>Rhodoreae</taxon>
        <taxon>Rhododendron</taxon>
    </lineage>
</organism>
<dbReference type="OrthoDB" id="1725660at2759"/>
<gene>
    <name evidence="1" type="ORF">RHSIM_Rhsim01G0070500</name>
</gene>
<evidence type="ECO:0008006" key="3">
    <source>
        <dbReference type="Google" id="ProtNLM"/>
    </source>
</evidence>
<dbReference type="Gene3D" id="2.40.50.140">
    <property type="entry name" value="Nucleic acid-binding proteins"/>
    <property type="match status" value="2"/>
</dbReference>
<accession>A0A834LY44</accession>
<evidence type="ECO:0000313" key="2">
    <source>
        <dbReference type="Proteomes" id="UP000626092"/>
    </source>
</evidence>
<dbReference type="AlphaFoldDB" id="A0A834LY44"/>
<proteinExistence type="predicted"/>
<dbReference type="SUPFAM" id="SSF50249">
    <property type="entry name" value="Nucleic acid-binding proteins"/>
    <property type="match status" value="1"/>
</dbReference>
<comment type="caution">
    <text evidence="1">The sequence shown here is derived from an EMBL/GenBank/DDBJ whole genome shotgun (WGS) entry which is preliminary data.</text>
</comment>